<feature type="repeat" description="WD" evidence="3">
    <location>
        <begin position="256"/>
        <end position="297"/>
    </location>
</feature>
<keyword evidence="1 3" id="KW-0853">WD repeat</keyword>
<name>A9V2K4_MONBE</name>
<feature type="coiled-coil region" evidence="4">
    <location>
        <begin position="61"/>
        <end position="88"/>
    </location>
</feature>
<dbReference type="InParanoid" id="A9V2K4"/>
<dbReference type="Gene3D" id="2.130.10.10">
    <property type="entry name" value="YVTN repeat-like/Quinoprotein amine dehydrogenase"/>
    <property type="match status" value="2"/>
</dbReference>
<keyword evidence="2" id="KW-0677">Repeat</keyword>
<evidence type="ECO:0000256" key="3">
    <source>
        <dbReference type="PROSITE-ProRule" id="PRU00221"/>
    </source>
</evidence>
<dbReference type="PANTHER" id="PTHR14604">
    <property type="entry name" value="WD40 REPEAT PF20"/>
    <property type="match status" value="1"/>
</dbReference>
<dbReference type="PRINTS" id="PR00320">
    <property type="entry name" value="GPROTEINBRPT"/>
</dbReference>
<feature type="coiled-coil region" evidence="4">
    <location>
        <begin position="117"/>
        <end position="151"/>
    </location>
</feature>
<keyword evidence="4" id="KW-0175">Coiled coil</keyword>
<sequence length="539" mass="60176">MAEPAVVMPQPRLIDFPEPAEDYVRNFLLRHGLTTTLATFQQEWYTKVLQGELPERTDEPAPDLYRELDHLRQQVQNFQQQSVHQTNKQTSSQNKVEKLQKERDYHRLNHRRILQEKTKFVNEIKSLKDLSSRLEEELVALRAKHDALLREKALIRLDRDRTKTQMNSIQATLRQTQLETNGSSATMMQPAPPSTETERGKALRQHRNPVFESAPRLEETTRMRAFNVNPDDLLPPPEAKPMTGARAQALSVVNTVHAHTSSITALALHPNGETFATVSDDGHLKLWALPTAQPVFDVLAHTEWIADVRFSPTGTVLATASGDGSVRLWDSHTGERILALNEHGHAVWSVDFHASGDFLASASLDQTIKVWDLNTNRCRHTLRQHTDSVNCVRFQPFSHQLLSGSADGTVVLWDARSGLPVQTLKGHTNAVNNLCFGRAGDVAASVDADGNVILWEMRTGRSMLTVACGPHSAYVVALDPCGTSIAVGSADASIRIVDIQSASIAAECAYGRESKRSEHFQKKSLDARFLRRAPRHFFG</sequence>
<dbReference type="Proteomes" id="UP000001357">
    <property type="component" value="Unassembled WGS sequence"/>
</dbReference>
<evidence type="ECO:0000256" key="1">
    <source>
        <dbReference type="ARBA" id="ARBA00022574"/>
    </source>
</evidence>
<feature type="repeat" description="WD" evidence="3">
    <location>
        <begin position="298"/>
        <end position="339"/>
    </location>
</feature>
<dbReference type="eggNOG" id="KOG0295">
    <property type="taxonomic scope" value="Eukaryota"/>
</dbReference>
<dbReference type="InterPro" id="IPR001680">
    <property type="entry name" value="WD40_rpt"/>
</dbReference>
<evidence type="ECO:0000256" key="2">
    <source>
        <dbReference type="ARBA" id="ARBA00022737"/>
    </source>
</evidence>
<dbReference type="InterPro" id="IPR019775">
    <property type="entry name" value="WD40_repeat_CS"/>
</dbReference>
<feature type="repeat" description="WD" evidence="3">
    <location>
        <begin position="424"/>
        <end position="465"/>
    </location>
</feature>
<dbReference type="InterPro" id="IPR020472">
    <property type="entry name" value="WD40_PAC1"/>
</dbReference>
<feature type="region of interest" description="Disordered" evidence="5">
    <location>
        <begin position="180"/>
        <end position="205"/>
    </location>
</feature>
<dbReference type="SUPFAM" id="SSF50978">
    <property type="entry name" value="WD40 repeat-like"/>
    <property type="match status" value="1"/>
</dbReference>
<dbReference type="KEGG" id="mbr:MONBRDRAFT_26509"/>
<accession>A9V2K4</accession>
<organism evidence="6 7">
    <name type="scientific">Monosiga brevicollis</name>
    <name type="common">Choanoflagellate</name>
    <dbReference type="NCBI Taxonomy" id="81824"/>
    <lineage>
        <taxon>Eukaryota</taxon>
        <taxon>Choanoflagellata</taxon>
        <taxon>Craspedida</taxon>
        <taxon>Salpingoecidae</taxon>
        <taxon>Monosiga</taxon>
    </lineage>
</organism>
<protein>
    <submittedName>
        <fullName evidence="6">Uncharacterized protein</fullName>
    </submittedName>
</protein>
<dbReference type="GeneID" id="5892185"/>
<dbReference type="PANTHER" id="PTHR14604:SF3">
    <property type="entry name" value="SPERM-ASSOCIATED ANTIGEN 16 PROTEIN"/>
    <property type="match status" value="1"/>
</dbReference>
<proteinExistence type="predicted"/>
<reference evidence="6 7" key="1">
    <citation type="journal article" date="2008" name="Nature">
        <title>The genome of the choanoflagellate Monosiga brevicollis and the origin of metazoans.</title>
        <authorList>
            <consortium name="JGI Sequencing"/>
            <person name="King N."/>
            <person name="Westbrook M.J."/>
            <person name="Young S.L."/>
            <person name="Kuo A."/>
            <person name="Abedin M."/>
            <person name="Chapman J."/>
            <person name="Fairclough S."/>
            <person name="Hellsten U."/>
            <person name="Isogai Y."/>
            <person name="Letunic I."/>
            <person name="Marr M."/>
            <person name="Pincus D."/>
            <person name="Putnam N."/>
            <person name="Rokas A."/>
            <person name="Wright K.J."/>
            <person name="Zuzow R."/>
            <person name="Dirks W."/>
            <person name="Good M."/>
            <person name="Goodstein D."/>
            <person name="Lemons D."/>
            <person name="Li W."/>
            <person name="Lyons J.B."/>
            <person name="Morris A."/>
            <person name="Nichols S."/>
            <person name="Richter D.J."/>
            <person name="Salamov A."/>
            <person name="Bork P."/>
            <person name="Lim W.A."/>
            <person name="Manning G."/>
            <person name="Miller W.T."/>
            <person name="McGinnis W."/>
            <person name="Shapiro H."/>
            <person name="Tjian R."/>
            <person name="Grigoriev I.V."/>
            <person name="Rokhsar D."/>
        </authorList>
    </citation>
    <scope>NUCLEOTIDE SEQUENCE [LARGE SCALE GENOMIC DNA]</scope>
    <source>
        <strain evidence="7">MX1 / ATCC 50154</strain>
    </source>
</reference>
<dbReference type="InterPro" id="IPR015943">
    <property type="entry name" value="WD40/YVTN_repeat-like_dom_sf"/>
</dbReference>
<dbReference type="Pfam" id="PF00400">
    <property type="entry name" value="WD40"/>
    <property type="match status" value="5"/>
</dbReference>
<dbReference type="PROSITE" id="PS50082">
    <property type="entry name" value="WD_REPEATS_2"/>
    <property type="match status" value="5"/>
</dbReference>
<evidence type="ECO:0000256" key="4">
    <source>
        <dbReference type="SAM" id="Coils"/>
    </source>
</evidence>
<evidence type="ECO:0000256" key="5">
    <source>
        <dbReference type="SAM" id="MobiDB-lite"/>
    </source>
</evidence>
<dbReference type="AlphaFoldDB" id="A9V2K4"/>
<dbReference type="PROSITE" id="PS00678">
    <property type="entry name" value="WD_REPEATS_1"/>
    <property type="match status" value="4"/>
</dbReference>
<dbReference type="PROSITE" id="PS50294">
    <property type="entry name" value="WD_REPEATS_REGION"/>
    <property type="match status" value="5"/>
</dbReference>
<dbReference type="SMART" id="SM00320">
    <property type="entry name" value="WD40"/>
    <property type="match status" value="6"/>
</dbReference>
<feature type="repeat" description="WD" evidence="3">
    <location>
        <begin position="340"/>
        <end position="381"/>
    </location>
</feature>
<dbReference type="OMA" id="VSDDETW"/>
<keyword evidence="7" id="KW-1185">Reference proteome</keyword>
<dbReference type="EMBL" id="CH991555">
    <property type="protein sequence ID" value="EDQ88273.1"/>
    <property type="molecule type" value="Genomic_DNA"/>
</dbReference>
<dbReference type="STRING" id="81824.A9V2K4"/>
<evidence type="ECO:0000313" key="6">
    <source>
        <dbReference type="EMBL" id="EDQ88273.1"/>
    </source>
</evidence>
<dbReference type="InterPro" id="IPR050995">
    <property type="entry name" value="WD-F-box_domain-protein"/>
</dbReference>
<gene>
    <name evidence="6" type="ORF">MONBRDRAFT_26509</name>
</gene>
<dbReference type="RefSeq" id="XP_001746866.1">
    <property type="nucleotide sequence ID" value="XM_001746814.1"/>
</dbReference>
<evidence type="ECO:0000313" key="7">
    <source>
        <dbReference type="Proteomes" id="UP000001357"/>
    </source>
</evidence>
<dbReference type="CDD" id="cd00200">
    <property type="entry name" value="WD40"/>
    <property type="match status" value="1"/>
</dbReference>
<feature type="repeat" description="WD" evidence="3">
    <location>
        <begin position="382"/>
        <end position="423"/>
    </location>
</feature>
<dbReference type="InterPro" id="IPR036322">
    <property type="entry name" value="WD40_repeat_dom_sf"/>
</dbReference>